<keyword evidence="2" id="KW-1133">Transmembrane helix</keyword>
<comment type="caution">
    <text evidence="3">The sequence shown here is derived from an EMBL/GenBank/DDBJ whole genome shotgun (WGS) entry which is preliminary data.</text>
</comment>
<organism evidence="3 4">
    <name type="scientific">Hortaea werneckii</name>
    <name type="common">Black yeast</name>
    <name type="synonym">Cladosporium werneckii</name>
    <dbReference type="NCBI Taxonomy" id="91943"/>
    <lineage>
        <taxon>Eukaryota</taxon>
        <taxon>Fungi</taxon>
        <taxon>Dikarya</taxon>
        <taxon>Ascomycota</taxon>
        <taxon>Pezizomycotina</taxon>
        <taxon>Dothideomycetes</taxon>
        <taxon>Dothideomycetidae</taxon>
        <taxon>Mycosphaerellales</taxon>
        <taxon>Teratosphaeriaceae</taxon>
        <taxon>Hortaea</taxon>
    </lineage>
</organism>
<feature type="region of interest" description="Disordered" evidence="1">
    <location>
        <begin position="121"/>
        <end position="204"/>
    </location>
</feature>
<evidence type="ECO:0000256" key="1">
    <source>
        <dbReference type="SAM" id="MobiDB-lite"/>
    </source>
</evidence>
<dbReference type="OrthoDB" id="3946116at2759"/>
<sequence>MGPSVKTTTITINMYVPELTGLSNATEILTGTSSESTPSESAGAVPTSTDLNEITRTLRQLGRENRRLRASTGLSRSSLSQKEEVHGLQDRQSCPSGKAFYSCANGFRGCCSVDPCNPGSTCPDSTTTPSTAAKTTERGTTVASESSSATVTSTEESASTQASASSKSSTVSSSENEDASTTSASTSSSATSSGSASSAAVATPAPDCPAGNGTTFSDSSQIDYKIRCNSDNTYDSFNSITVGTGGYDQCFSACSISTQCAGFTFVGIDGGTCYLKQQMPSGDYIAKNGNNYVSCAKVDPSAAKPSPSPSDAASGGAKKSNAGAVAGGVIGGIAFLALLLVLIAWIARRRRKKLEEKRATITHFIHGPIETQQILDNSNGGPGSRDGHGRSGSTAHDAFAPFGGSYSQPPHTRQRSIYQIPPESRGPQWMELENIKSAGGSEQMTSGESPHPVPPGVRAEGVAVTLPPTVYQRPSNPSADAVPMLDSTPIQRPLSQSSRGSSRFREHIAEMEDTSFRPVPGQAPPARSPKTPDTDSPTFGRDSGLSGPSSLSEQVRRKQHLMSWNSYETTLDAEDQSMGATMTPKTPPAAQGNGQAGQLMCVFTDDDLNIGIDIFTFIRLPIVVAGEVREILRRLNLGLTFSSFTQDRRAIRMREVTQPIVTVSAEAMVGIVRAFDHMTFVTVWALSTETKGGEGTANRSCRGDVNVRVAACTVRAVAT</sequence>
<feature type="region of interest" description="Disordered" evidence="1">
    <location>
        <begin position="470"/>
        <end position="558"/>
    </location>
</feature>
<accession>A0A3M7E622</accession>
<dbReference type="Proteomes" id="UP000269276">
    <property type="component" value="Unassembled WGS sequence"/>
</dbReference>
<protein>
    <recommendedName>
        <fullName evidence="5">Apple domain-containing protein</fullName>
    </recommendedName>
</protein>
<feature type="region of interest" description="Disordered" evidence="1">
    <location>
        <begin position="63"/>
        <end position="93"/>
    </location>
</feature>
<feature type="compositionally biased region" description="Polar residues" evidence="1">
    <location>
        <begin position="405"/>
        <end position="414"/>
    </location>
</feature>
<evidence type="ECO:0000256" key="2">
    <source>
        <dbReference type="SAM" id="Phobius"/>
    </source>
</evidence>
<keyword evidence="2" id="KW-0472">Membrane</keyword>
<feature type="transmembrane region" description="Helical" evidence="2">
    <location>
        <begin position="324"/>
        <end position="347"/>
    </location>
</feature>
<evidence type="ECO:0000313" key="3">
    <source>
        <dbReference type="EMBL" id="RMY72028.1"/>
    </source>
</evidence>
<dbReference type="Gene3D" id="1.20.5.510">
    <property type="entry name" value="Single helix bin"/>
    <property type="match status" value="1"/>
</dbReference>
<dbReference type="AlphaFoldDB" id="A0A3M7E622"/>
<evidence type="ECO:0008006" key="5">
    <source>
        <dbReference type="Google" id="ProtNLM"/>
    </source>
</evidence>
<name>A0A3M7E622_HORWE</name>
<dbReference type="EMBL" id="QWIP01000130">
    <property type="protein sequence ID" value="RMY72028.1"/>
    <property type="molecule type" value="Genomic_DNA"/>
</dbReference>
<proteinExistence type="predicted"/>
<evidence type="ECO:0000313" key="4">
    <source>
        <dbReference type="Proteomes" id="UP000269276"/>
    </source>
</evidence>
<reference evidence="3 4" key="1">
    <citation type="journal article" date="2018" name="BMC Genomics">
        <title>Genomic evidence for intraspecific hybridization in a clonal and extremely halotolerant yeast.</title>
        <authorList>
            <person name="Gostincar C."/>
            <person name="Stajich J.E."/>
            <person name="Zupancic J."/>
            <person name="Zalar P."/>
            <person name="Gunde-Cimerman N."/>
        </authorList>
    </citation>
    <scope>NUCLEOTIDE SEQUENCE [LARGE SCALE GENOMIC DNA]</scope>
    <source>
        <strain evidence="3 4">EXF-2682</strain>
    </source>
</reference>
<gene>
    <name evidence="3" type="ORF">D0863_04773</name>
</gene>
<feature type="region of interest" description="Disordered" evidence="1">
    <location>
        <begin position="372"/>
        <end position="414"/>
    </location>
</feature>
<keyword evidence="2" id="KW-0812">Transmembrane</keyword>
<feature type="compositionally biased region" description="Polar residues" evidence="1">
    <location>
        <begin position="488"/>
        <end position="501"/>
    </location>
</feature>
<dbReference type="VEuPathDB" id="FungiDB:BTJ68_10240"/>